<keyword evidence="4" id="KW-0472">Membrane</keyword>
<feature type="domain" description="Bacterial surface antigen (D15)" evidence="6">
    <location>
        <begin position="563"/>
        <end position="773"/>
    </location>
</feature>
<protein>
    <submittedName>
        <fullName evidence="7">Outer membrane protein, OMP85 family</fullName>
    </submittedName>
</protein>
<evidence type="ECO:0000256" key="2">
    <source>
        <dbReference type="ARBA" id="ARBA00022692"/>
    </source>
</evidence>
<dbReference type="InterPro" id="IPR000184">
    <property type="entry name" value="Bac_surfAg_D15"/>
</dbReference>
<dbReference type="Gene3D" id="2.40.160.50">
    <property type="entry name" value="membrane protein fhac: a member of the omp85/tpsb transporter family"/>
    <property type="match status" value="1"/>
</dbReference>
<dbReference type="eggNOG" id="COG0729">
    <property type="taxonomic scope" value="Bacteria"/>
</dbReference>
<evidence type="ECO:0000256" key="5">
    <source>
        <dbReference type="ARBA" id="ARBA00023237"/>
    </source>
</evidence>
<dbReference type="GO" id="GO:0019867">
    <property type="term" value="C:outer membrane"/>
    <property type="evidence" value="ECO:0007669"/>
    <property type="project" value="InterPro"/>
</dbReference>
<dbReference type="EMBL" id="ACKS01000030">
    <property type="protein sequence ID" value="EFA44938.1"/>
    <property type="molecule type" value="Genomic_DNA"/>
</dbReference>
<dbReference type="Proteomes" id="UP000003160">
    <property type="component" value="Unassembled WGS sequence"/>
</dbReference>
<keyword evidence="2" id="KW-0812">Transmembrane</keyword>
<evidence type="ECO:0000259" key="6">
    <source>
        <dbReference type="Pfam" id="PF01103"/>
    </source>
</evidence>
<keyword evidence="3" id="KW-0732">Signal</keyword>
<dbReference type="PANTHER" id="PTHR12815:SF47">
    <property type="entry name" value="TRANSLOCATION AND ASSEMBLY MODULE SUBUNIT TAMA"/>
    <property type="match status" value="1"/>
</dbReference>
<comment type="caution">
    <text evidence="7">The sequence shown here is derived from an EMBL/GenBank/DDBJ whole genome shotgun (WGS) entry which is preliminary data.</text>
</comment>
<evidence type="ECO:0000256" key="1">
    <source>
        <dbReference type="ARBA" id="ARBA00004370"/>
    </source>
</evidence>
<dbReference type="HOGENOM" id="CLU_010929_0_0_10"/>
<dbReference type="PROSITE" id="PS51257">
    <property type="entry name" value="PROKAR_LIPOPROTEIN"/>
    <property type="match status" value="1"/>
</dbReference>
<evidence type="ECO:0000313" key="7">
    <source>
        <dbReference type="EMBL" id="EFA44938.1"/>
    </source>
</evidence>
<gene>
    <name evidence="7" type="ORF">HMPREF0645_0613</name>
</gene>
<name>D1PUH8_9BACT</name>
<keyword evidence="5" id="KW-0998">Cell outer membrane</keyword>
<proteinExistence type="predicted"/>
<comment type="subcellular location">
    <subcellularLocation>
        <location evidence="1">Membrane</location>
    </subcellularLocation>
</comment>
<evidence type="ECO:0000256" key="3">
    <source>
        <dbReference type="ARBA" id="ARBA00022729"/>
    </source>
</evidence>
<dbReference type="Gene3D" id="3.10.20.310">
    <property type="entry name" value="membrane protein fhac"/>
    <property type="match status" value="1"/>
</dbReference>
<evidence type="ECO:0000256" key="4">
    <source>
        <dbReference type="ARBA" id="ARBA00023136"/>
    </source>
</evidence>
<dbReference type="InterPro" id="IPR039910">
    <property type="entry name" value="D15-like"/>
</dbReference>
<dbReference type="PANTHER" id="PTHR12815">
    <property type="entry name" value="SORTING AND ASSEMBLY MACHINERY SAMM50 PROTEIN FAMILY MEMBER"/>
    <property type="match status" value="1"/>
</dbReference>
<accession>D1PUH8</accession>
<evidence type="ECO:0000313" key="8">
    <source>
        <dbReference type="Proteomes" id="UP000003160"/>
    </source>
</evidence>
<dbReference type="RefSeq" id="WP_007172727.1">
    <property type="nucleotide sequence ID" value="NZ_GG704780.1"/>
</dbReference>
<organism evidence="7 8">
    <name type="scientific">Hallella bergensis DSM 17361</name>
    <dbReference type="NCBI Taxonomy" id="585502"/>
    <lineage>
        <taxon>Bacteria</taxon>
        <taxon>Pseudomonadati</taxon>
        <taxon>Bacteroidota</taxon>
        <taxon>Bacteroidia</taxon>
        <taxon>Bacteroidales</taxon>
        <taxon>Prevotellaceae</taxon>
        <taxon>Hallella</taxon>
    </lineage>
</organism>
<dbReference type="AlphaFoldDB" id="D1PUH8"/>
<sequence length="774" mass="88652">MRKQHIIICLIATVLLSACSTTKSIPDGDQLFTGLSGIKYDAPEKGKHFITTQEEIEAALATAPNGALFGSSKIRSPFLFGLWIWNEYVGSEDGFEKWMLNSFGSKPVLMSWVNPALRASVAKEVLRAHGYFRGNVDYKVITQRNPKKAKIEYKVNMDHLFTVDTLSYKHFQKNANHLIDSTMSEALIKKGDAFDVSTLEGERMRIVKLFRNNGFYFYQPAYASYLADTLTVPGKVLLKFQQAANIPEMAKRKWYIGNVAVELRKEFAEQLRDSAKRRFLTVRYNGRRAPLRTSVILNSMKLRPRQLYRRADHEESFARLTSSGIFSIVDFSFTPRDTTGLSDTLDLKLNCVFDRPYDFYIEGNMTGKTNNRLGPGVVIGFAKRNAFRGGELLNINLRGSYEWQTGHRTEGTSSRFNSYEYGFDASLQFPRLIIPFVDMFRQRLHRRFRRNNFFSTPTTLLKVSSDIISRANYFKRHVVSGEWSYNIQPSATTRHQFSPLIFSFEYMRSSTQSFDSIMDANPYLYYTMRNRFVPKLQYTFTYTSPSTYRNPIWWQTTISEAGNLLSLGYMAAGSKWGNKDKRLFGNPYAQFVKLETDFSKTWRLTEHSSLVAHFNAGAIWTYGNSSGAPYSEQFYVGGANSIRAYTVRFIGPGSYHNNDGTYISYLDQVGDIRLLANLEYRPRLFGNLYGALFLDAGNVWEMHTTYRQGGKFNLKNLPRETALGTGVGLRYDLDFLVIRVDWGVGLHVPYKSGFYNVGSFKDNQSLHFAIGYPF</sequence>
<keyword evidence="8" id="KW-1185">Reference proteome</keyword>
<dbReference type="OrthoDB" id="9814535at2"/>
<dbReference type="Pfam" id="PF01103">
    <property type="entry name" value="Omp85"/>
    <property type="match status" value="1"/>
</dbReference>
<reference evidence="7 8" key="1">
    <citation type="submission" date="2009-10" db="EMBL/GenBank/DDBJ databases">
        <authorList>
            <person name="Qin X."/>
            <person name="Bachman B."/>
            <person name="Battles P."/>
            <person name="Bell A."/>
            <person name="Bess C."/>
            <person name="Bickham C."/>
            <person name="Chaboub L."/>
            <person name="Chen D."/>
            <person name="Coyle M."/>
            <person name="Deiros D.R."/>
            <person name="Dinh H."/>
            <person name="Forbes L."/>
            <person name="Fowler G."/>
            <person name="Francisco L."/>
            <person name="Fu Q."/>
            <person name="Gubbala S."/>
            <person name="Hale W."/>
            <person name="Han Y."/>
            <person name="Hemphill L."/>
            <person name="Highlander S.K."/>
            <person name="Hirani K."/>
            <person name="Hogues M."/>
            <person name="Jackson L."/>
            <person name="Jakkamsetti A."/>
            <person name="Javaid M."/>
            <person name="Jiang H."/>
            <person name="Korchina V."/>
            <person name="Kovar C."/>
            <person name="Lara F."/>
            <person name="Lee S."/>
            <person name="Mata R."/>
            <person name="Mathew T."/>
            <person name="Moen C."/>
            <person name="Morales K."/>
            <person name="Munidasa M."/>
            <person name="Nazareth L."/>
            <person name="Ngo R."/>
            <person name="Nguyen L."/>
            <person name="Okwuonu G."/>
            <person name="Ongeri F."/>
            <person name="Patil S."/>
            <person name="Petrosino J."/>
            <person name="Pham C."/>
            <person name="Pham P."/>
            <person name="Pu L.-L."/>
            <person name="Puazo M."/>
            <person name="Raj R."/>
            <person name="Reid J."/>
            <person name="Rouhana J."/>
            <person name="Saada N."/>
            <person name="Shang Y."/>
            <person name="Simmons D."/>
            <person name="Thornton R."/>
            <person name="Warren J."/>
            <person name="Weissenberger G."/>
            <person name="Zhang J."/>
            <person name="Zhang L."/>
            <person name="Zhou C."/>
            <person name="Zhu D."/>
            <person name="Muzny D."/>
            <person name="Worley K."/>
            <person name="Gibbs R."/>
        </authorList>
    </citation>
    <scope>NUCLEOTIDE SEQUENCE [LARGE SCALE GENOMIC DNA]</scope>
    <source>
        <strain evidence="7 8">DSM 17361</strain>
    </source>
</reference>